<feature type="transmembrane region" description="Helical" evidence="9">
    <location>
        <begin position="49"/>
        <end position="69"/>
    </location>
</feature>
<evidence type="ECO:0000256" key="6">
    <source>
        <dbReference type="ARBA" id="ARBA00022989"/>
    </source>
</evidence>
<reference evidence="11" key="1">
    <citation type="submission" date="2017-03" db="EMBL/GenBank/DDBJ databases">
        <authorList>
            <consortium name="AG Boll"/>
        </authorList>
    </citation>
    <scope>NUCLEOTIDE SEQUENCE [LARGE SCALE GENOMIC DNA]</scope>
    <source>
        <strain evidence="11">Chol</strain>
    </source>
</reference>
<keyword evidence="12" id="KW-1185">Reference proteome</keyword>
<evidence type="ECO:0000256" key="5">
    <source>
        <dbReference type="ARBA" id="ARBA00022692"/>
    </source>
</evidence>
<proteinExistence type="inferred from homology"/>
<keyword evidence="3 9" id="KW-0813">Transport</keyword>
<accession>A0A7Z7HPN7</accession>
<comment type="subcellular location">
    <subcellularLocation>
        <location evidence="9">Cell inner membrane</location>
        <topology evidence="9">Multi-pass membrane protein</topology>
    </subcellularLocation>
    <subcellularLocation>
        <location evidence="1">Cell membrane</location>
        <topology evidence="1">Multi-pass membrane protein</topology>
    </subcellularLocation>
</comment>
<keyword evidence="7" id="KW-0762">Sugar transport</keyword>
<keyword evidence="4 9" id="KW-1003">Cell membrane</keyword>
<evidence type="ECO:0000313" key="12">
    <source>
        <dbReference type="Proteomes" id="UP000242886"/>
    </source>
</evidence>
<feature type="domain" description="ABC transmembrane type-2" evidence="10">
    <location>
        <begin position="49"/>
        <end position="265"/>
    </location>
</feature>
<organism evidence="11 12">
    <name type="scientific">Sterolibacterium denitrificans</name>
    <dbReference type="NCBI Taxonomy" id="157592"/>
    <lineage>
        <taxon>Bacteria</taxon>
        <taxon>Pseudomonadati</taxon>
        <taxon>Pseudomonadota</taxon>
        <taxon>Betaproteobacteria</taxon>
        <taxon>Nitrosomonadales</taxon>
        <taxon>Sterolibacteriaceae</taxon>
        <taxon>Sterolibacterium</taxon>
    </lineage>
</organism>
<protein>
    <recommendedName>
        <fullName evidence="9">Transport permease protein</fullName>
    </recommendedName>
</protein>
<dbReference type="EMBL" id="LT837803">
    <property type="protein sequence ID" value="SMB22391.1"/>
    <property type="molecule type" value="Genomic_DNA"/>
</dbReference>
<dbReference type="PANTHER" id="PTHR30413">
    <property type="entry name" value="INNER MEMBRANE TRANSPORT PERMEASE"/>
    <property type="match status" value="1"/>
</dbReference>
<keyword evidence="7" id="KW-0625">Polysaccharide transport</keyword>
<feature type="transmembrane region" description="Helical" evidence="9">
    <location>
        <begin position="127"/>
        <end position="148"/>
    </location>
</feature>
<evidence type="ECO:0000256" key="7">
    <source>
        <dbReference type="ARBA" id="ARBA00023047"/>
    </source>
</evidence>
<evidence type="ECO:0000256" key="9">
    <source>
        <dbReference type="RuleBase" id="RU361157"/>
    </source>
</evidence>
<evidence type="ECO:0000256" key="3">
    <source>
        <dbReference type="ARBA" id="ARBA00022448"/>
    </source>
</evidence>
<sequence length="273" mass="30651">MHQTHEAAGLKQARQARPPHDLLAAFMAYELWSFLAWQDIRIRYRRSRIGPFWITLSTAIFCVALGIVYGRLFKTEISELLPFLSIGMVVWSFVSTCIGEMPNLFVENAPYIKDMRINPLTILLRAIARNAIIFAHNLLIVAGIYLYFGIWPGWTGLLALPGMLLVMLNLLAIGVILSIVGARFRDLAQITQSVLQVIFFITPIFWLPKLLPEGSWVIAANPMAYFLDLLRSPLLGHAPAAVSWGVSSLMLLVGAAIAAWVYRSKNARIPFWV</sequence>
<comment type="similarity">
    <text evidence="2 9">Belongs to the ABC-2 integral membrane protein family.</text>
</comment>
<evidence type="ECO:0000256" key="8">
    <source>
        <dbReference type="ARBA" id="ARBA00023136"/>
    </source>
</evidence>
<dbReference type="Pfam" id="PF01061">
    <property type="entry name" value="ABC2_membrane"/>
    <property type="match status" value="1"/>
</dbReference>
<evidence type="ECO:0000313" key="11">
    <source>
        <dbReference type="EMBL" id="SMB22391.1"/>
    </source>
</evidence>
<comment type="caution">
    <text evidence="9">Lacks conserved residue(s) required for the propagation of feature annotation.</text>
</comment>
<dbReference type="GO" id="GO:0140359">
    <property type="term" value="F:ABC-type transporter activity"/>
    <property type="evidence" value="ECO:0007669"/>
    <property type="project" value="InterPro"/>
</dbReference>
<dbReference type="PANTHER" id="PTHR30413:SF10">
    <property type="entry name" value="CAPSULE POLYSACCHARIDE EXPORT INNER-MEMBRANE PROTEIN CTRC"/>
    <property type="match status" value="1"/>
</dbReference>
<dbReference type="GO" id="GO:0005886">
    <property type="term" value="C:plasma membrane"/>
    <property type="evidence" value="ECO:0007669"/>
    <property type="project" value="UniProtKB-SubCell"/>
</dbReference>
<evidence type="ECO:0000256" key="4">
    <source>
        <dbReference type="ARBA" id="ARBA00022475"/>
    </source>
</evidence>
<feature type="transmembrane region" description="Helical" evidence="9">
    <location>
        <begin position="241"/>
        <end position="262"/>
    </location>
</feature>
<dbReference type="AlphaFoldDB" id="A0A7Z7HPN7"/>
<dbReference type="InterPro" id="IPR013525">
    <property type="entry name" value="ABC2_TM"/>
</dbReference>
<dbReference type="GO" id="GO:0015774">
    <property type="term" value="P:polysaccharide transport"/>
    <property type="evidence" value="ECO:0007669"/>
    <property type="project" value="UniProtKB-KW"/>
</dbReference>
<gene>
    <name evidence="11" type="ORF">SDENCHOL_10572</name>
</gene>
<name>A0A7Z7HPN7_9PROT</name>
<keyword evidence="8 9" id="KW-0472">Membrane</keyword>
<evidence type="ECO:0000259" key="10">
    <source>
        <dbReference type="PROSITE" id="PS51012"/>
    </source>
</evidence>
<feature type="transmembrane region" description="Helical" evidence="9">
    <location>
        <begin position="81"/>
        <end position="106"/>
    </location>
</feature>
<dbReference type="RefSeq" id="WP_154715962.1">
    <property type="nucleotide sequence ID" value="NZ_LT837803.1"/>
</dbReference>
<evidence type="ECO:0000256" key="2">
    <source>
        <dbReference type="ARBA" id="ARBA00007783"/>
    </source>
</evidence>
<keyword evidence="5 9" id="KW-0812">Transmembrane</keyword>
<keyword evidence="6 9" id="KW-1133">Transmembrane helix</keyword>
<dbReference type="Proteomes" id="UP000242886">
    <property type="component" value="Chromosome SDENCHOL"/>
</dbReference>
<dbReference type="PROSITE" id="PS51012">
    <property type="entry name" value="ABC_TM2"/>
    <property type="match status" value="1"/>
</dbReference>
<dbReference type="GO" id="GO:0015920">
    <property type="term" value="P:lipopolysaccharide transport"/>
    <property type="evidence" value="ECO:0007669"/>
    <property type="project" value="TreeGrafter"/>
</dbReference>
<evidence type="ECO:0000256" key="1">
    <source>
        <dbReference type="ARBA" id="ARBA00004651"/>
    </source>
</evidence>
<feature type="transmembrane region" description="Helical" evidence="9">
    <location>
        <begin position="154"/>
        <end position="180"/>
    </location>
</feature>
<dbReference type="InterPro" id="IPR047817">
    <property type="entry name" value="ABC2_TM_bact-type"/>
</dbReference>